<evidence type="ECO:0000313" key="3">
    <source>
        <dbReference type="Proteomes" id="UP001231124"/>
    </source>
</evidence>
<proteinExistence type="predicted"/>
<protein>
    <submittedName>
        <fullName evidence="2">Uncharacterized protein</fullName>
    </submittedName>
</protein>
<feature type="signal peptide" evidence="1">
    <location>
        <begin position="1"/>
        <end position="22"/>
    </location>
</feature>
<organism evidence="2 3">
    <name type="scientific">Methylobacterium aerolatum</name>
    <dbReference type="NCBI Taxonomy" id="418708"/>
    <lineage>
        <taxon>Bacteria</taxon>
        <taxon>Pseudomonadati</taxon>
        <taxon>Pseudomonadota</taxon>
        <taxon>Alphaproteobacteria</taxon>
        <taxon>Hyphomicrobiales</taxon>
        <taxon>Methylobacteriaceae</taxon>
        <taxon>Methylobacterium</taxon>
    </lineage>
</organism>
<evidence type="ECO:0000256" key="1">
    <source>
        <dbReference type="SAM" id="SignalP"/>
    </source>
</evidence>
<dbReference type="EMBL" id="JAUSVP010000023">
    <property type="protein sequence ID" value="MDQ0449990.1"/>
    <property type="molecule type" value="Genomic_DNA"/>
</dbReference>
<gene>
    <name evidence="2" type="ORF">QO012_004515</name>
</gene>
<name>A0ABU0I5V1_9HYPH</name>
<comment type="caution">
    <text evidence="2">The sequence shown here is derived from an EMBL/GenBank/DDBJ whole genome shotgun (WGS) entry which is preliminary data.</text>
</comment>
<dbReference type="Proteomes" id="UP001231124">
    <property type="component" value="Unassembled WGS sequence"/>
</dbReference>
<evidence type="ECO:0000313" key="2">
    <source>
        <dbReference type="EMBL" id="MDQ0449990.1"/>
    </source>
</evidence>
<feature type="chain" id="PRO_5045762938" evidence="1">
    <location>
        <begin position="23"/>
        <end position="86"/>
    </location>
</feature>
<feature type="non-terminal residue" evidence="2">
    <location>
        <position position="86"/>
    </location>
</feature>
<sequence>MIKACRIAAALLPLGMAGAADAKELGTASSAPVAPEATTVVESGPFFLFSDTQVSYRYQFPTVSPGVQIQRADGSFVSREAPKQIL</sequence>
<keyword evidence="3" id="KW-1185">Reference proteome</keyword>
<accession>A0ABU0I5V1</accession>
<reference evidence="2 3" key="1">
    <citation type="submission" date="2023-07" db="EMBL/GenBank/DDBJ databases">
        <title>Genomic Encyclopedia of Type Strains, Phase IV (KMG-IV): sequencing the most valuable type-strain genomes for metagenomic binning, comparative biology and taxonomic classification.</title>
        <authorList>
            <person name="Goeker M."/>
        </authorList>
    </citation>
    <scope>NUCLEOTIDE SEQUENCE [LARGE SCALE GENOMIC DNA]</scope>
    <source>
        <strain evidence="2 3">DSM 19013</strain>
    </source>
</reference>
<keyword evidence="1" id="KW-0732">Signal</keyword>